<reference evidence="1" key="1">
    <citation type="submission" date="2023-07" db="EMBL/GenBank/DDBJ databases">
        <title>Sorghum-associated microbial communities from plants grown in Nebraska, USA.</title>
        <authorList>
            <person name="Schachtman D."/>
        </authorList>
    </citation>
    <scope>NUCLEOTIDE SEQUENCE</scope>
    <source>
        <strain evidence="1">DS2329</strain>
    </source>
</reference>
<comment type="caution">
    <text evidence="1">The sequence shown here is derived from an EMBL/GenBank/DDBJ whole genome shotgun (WGS) entry which is preliminary data.</text>
</comment>
<organism evidence="1 2">
    <name type="scientific">Chryseobacterium vietnamense</name>
    <dbReference type="NCBI Taxonomy" id="866785"/>
    <lineage>
        <taxon>Bacteria</taxon>
        <taxon>Pseudomonadati</taxon>
        <taxon>Bacteroidota</taxon>
        <taxon>Flavobacteriia</taxon>
        <taxon>Flavobacteriales</taxon>
        <taxon>Weeksellaceae</taxon>
        <taxon>Chryseobacterium group</taxon>
        <taxon>Chryseobacterium</taxon>
    </lineage>
</organism>
<protein>
    <submittedName>
        <fullName evidence="1">Uncharacterized protein</fullName>
    </submittedName>
</protein>
<accession>A0ACC6J7D8</accession>
<gene>
    <name evidence="1" type="ORF">J2786_002078</name>
</gene>
<dbReference type="Proteomes" id="UP001184833">
    <property type="component" value="Unassembled WGS sequence"/>
</dbReference>
<proteinExistence type="predicted"/>
<evidence type="ECO:0000313" key="2">
    <source>
        <dbReference type="Proteomes" id="UP001184833"/>
    </source>
</evidence>
<sequence>MEYKDFDIDYIERTVKIIEQYEILKHQININERFEVTLLTNSLLALIVFPKEKFYSVIPTDRIFTDLKKEMGIPNSFISEKYKTIRELIIDLRHSIAHLNFDFESDHNTNEINKIIFRDDSTETNPKIAEFIPSELANFIRYYSSWQIKNIQEYKKIKNN</sequence>
<evidence type="ECO:0000313" key="1">
    <source>
        <dbReference type="EMBL" id="MDR6458971.1"/>
    </source>
</evidence>
<dbReference type="EMBL" id="JAVDQX010000002">
    <property type="protein sequence ID" value="MDR6458971.1"/>
    <property type="molecule type" value="Genomic_DNA"/>
</dbReference>
<name>A0ACC6J7D8_9FLAO</name>
<keyword evidence="2" id="KW-1185">Reference proteome</keyword>